<proteinExistence type="predicted"/>
<sequence>MRSNRWHLESLRLVTQLIVRKFCKRKPSINDIRRWPVDPDGIMFLASIKYAGLTMEIRKHPLVRYQDIGCLRSLIRLTKMAVFPRNYSFQKPETENSFIVRGVLTHMVQWLHS</sequence>
<comment type="caution">
    <text evidence="1">The sequence shown here is derived from an EMBL/GenBank/DDBJ whole genome shotgun (WGS) entry which is preliminary data.</text>
</comment>
<organism evidence="1 2">
    <name type="scientific">Colletotrichum incanum</name>
    <name type="common">Soybean anthracnose fungus</name>
    <dbReference type="NCBI Taxonomy" id="1573173"/>
    <lineage>
        <taxon>Eukaryota</taxon>
        <taxon>Fungi</taxon>
        <taxon>Dikarya</taxon>
        <taxon>Ascomycota</taxon>
        <taxon>Pezizomycotina</taxon>
        <taxon>Sordariomycetes</taxon>
        <taxon>Hypocreomycetidae</taxon>
        <taxon>Glomerellales</taxon>
        <taxon>Glomerellaceae</taxon>
        <taxon>Colletotrichum</taxon>
        <taxon>Colletotrichum spaethianum species complex</taxon>
    </lineage>
</organism>
<gene>
    <name evidence="1" type="ORF">CI238_09949</name>
</gene>
<name>A0A166WLS0_COLIC</name>
<evidence type="ECO:0000313" key="2">
    <source>
        <dbReference type="Proteomes" id="UP000076584"/>
    </source>
</evidence>
<keyword evidence="2" id="KW-1185">Reference proteome</keyword>
<evidence type="ECO:0000313" key="1">
    <source>
        <dbReference type="EMBL" id="KZL75790.1"/>
    </source>
</evidence>
<dbReference type="EMBL" id="LFIW01002299">
    <property type="protein sequence ID" value="KZL75790.1"/>
    <property type="molecule type" value="Genomic_DNA"/>
</dbReference>
<dbReference type="AlphaFoldDB" id="A0A166WLS0"/>
<reference evidence="1 2" key="1">
    <citation type="submission" date="2015-06" db="EMBL/GenBank/DDBJ databases">
        <title>Survival trade-offs in plant roots during colonization by closely related pathogenic and mutualistic fungi.</title>
        <authorList>
            <person name="Hacquard S."/>
            <person name="Kracher B."/>
            <person name="Hiruma K."/>
            <person name="Weinman A."/>
            <person name="Muench P."/>
            <person name="Garrido Oter R."/>
            <person name="Ver Loren van Themaat E."/>
            <person name="Dallerey J.-F."/>
            <person name="Damm U."/>
            <person name="Henrissat B."/>
            <person name="Lespinet O."/>
            <person name="Thon M."/>
            <person name="Kemen E."/>
            <person name="McHardy A.C."/>
            <person name="Schulze-Lefert P."/>
            <person name="O'Connell R.J."/>
        </authorList>
    </citation>
    <scope>NUCLEOTIDE SEQUENCE [LARGE SCALE GENOMIC DNA]</scope>
    <source>
        <strain evidence="1 2">MAFF 238704</strain>
    </source>
</reference>
<protein>
    <submittedName>
        <fullName evidence="1">Fad-binding domain-containing protein</fullName>
    </submittedName>
</protein>
<dbReference type="Proteomes" id="UP000076584">
    <property type="component" value="Unassembled WGS sequence"/>
</dbReference>
<accession>A0A166WLS0</accession>